<dbReference type="InParanoid" id="F4RDX0"/>
<evidence type="ECO:0000313" key="2">
    <source>
        <dbReference type="EMBL" id="EGG09536.1"/>
    </source>
</evidence>
<gene>
    <name evidence="2" type="ORF">MELLADRAFT_115766</name>
</gene>
<feature type="region of interest" description="Disordered" evidence="1">
    <location>
        <begin position="1"/>
        <end position="26"/>
    </location>
</feature>
<accession>F4RDX0</accession>
<protein>
    <recommendedName>
        <fullName evidence="4">Cysteine-rich transmembrane CYSTM domain-containing protein</fullName>
    </recommendedName>
</protein>
<evidence type="ECO:0000313" key="3">
    <source>
        <dbReference type="Proteomes" id="UP000001072"/>
    </source>
</evidence>
<dbReference type="EMBL" id="GL883097">
    <property type="protein sequence ID" value="EGG09536.1"/>
    <property type="molecule type" value="Genomic_DNA"/>
</dbReference>
<sequence>MNQADSTTISIPPPPMINSEHQLEDQEPKFPPTAYVLNQTNYIKPSSTNHDLDLERQDQSDEPKQDRLMRLRGGCCCDCLYDLIRCLLCCCIFEAICDMCC</sequence>
<evidence type="ECO:0000256" key="1">
    <source>
        <dbReference type="SAM" id="MobiDB-lite"/>
    </source>
</evidence>
<keyword evidence="3" id="KW-1185">Reference proteome</keyword>
<dbReference type="VEuPathDB" id="FungiDB:MELLADRAFT_115766"/>
<organism evidence="3">
    <name type="scientific">Melampsora larici-populina (strain 98AG31 / pathotype 3-4-7)</name>
    <name type="common">Poplar leaf rust fungus</name>
    <dbReference type="NCBI Taxonomy" id="747676"/>
    <lineage>
        <taxon>Eukaryota</taxon>
        <taxon>Fungi</taxon>
        <taxon>Dikarya</taxon>
        <taxon>Basidiomycota</taxon>
        <taxon>Pucciniomycotina</taxon>
        <taxon>Pucciniomycetes</taxon>
        <taxon>Pucciniales</taxon>
        <taxon>Melampsoraceae</taxon>
        <taxon>Melampsora</taxon>
    </lineage>
</organism>
<feature type="compositionally biased region" description="Low complexity" evidence="1">
    <location>
        <begin position="1"/>
        <end position="10"/>
    </location>
</feature>
<dbReference type="AlphaFoldDB" id="F4RDX0"/>
<proteinExistence type="predicted"/>
<dbReference type="Proteomes" id="UP000001072">
    <property type="component" value="Unassembled WGS sequence"/>
</dbReference>
<reference evidence="3" key="1">
    <citation type="journal article" date="2011" name="Proc. Natl. Acad. Sci. U.S.A.">
        <title>Obligate biotrophy features unraveled by the genomic analysis of rust fungi.</title>
        <authorList>
            <person name="Duplessis S."/>
            <person name="Cuomo C.A."/>
            <person name="Lin Y.-C."/>
            <person name="Aerts A."/>
            <person name="Tisserant E."/>
            <person name="Veneault-Fourrey C."/>
            <person name="Joly D.L."/>
            <person name="Hacquard S."/>
            <person name="Amselem J."/>
            <person name="Cantarel B.L."/>
            <person name="Chiu R."/>
            <person name="Coutinho P.M."/>
            <person name="Feau N."/>
            <person name="Field M."/>
            <person name="Frey P."/>
            <person name="Gelhaye E."/>
            <person name="Goldberg J."/>
            <person name="Grabherr M.G."/>
            <person name="Kodira C.D."/>
            <person name="Kohler A."/>
            <person name="Kuees U."/>
            <person name="Lindquist E.A."/>
            <person name="Lucas S.M."/>
            <person name="Mago R."/>
            <person name="Mauceli E."/>
            <person name="Morin E."/>
            <person name="Murat C."/>
            <person name="Pangilinan J.L."/>
            <person name="Park R."/>
            <person name="Pearson M."/>
            <person name="Quesneville H."/>
            <person name="Rouhier N."/>
            <person name="Sakthikumar S."/>
            <person name="Salamov A.A."/>
            <person name="Schmutz J."/>
            <person name="Selles B."/>
            <person name="Shapiro H."/>
            <person name="Tanguay P."/>
            <person name="Tuskan G.A."/>
            <person name="Henrissat B."/>
            <person name="Van de Peer Y."/>
            <person name="Rouze P."/>
            <person name="Ellis J.G."/>
            <person name="Dodds P.N."/>
            <person name="Schein J.E."/>
            <person name="Zhong S."/>
            <person name="Hamelin R.C."/>
            <person name="Grigoriev I.V."/>
            <person name="Szabo L.J."/>
            <person name="Martin F."/>
        </authorList>
    </citation>
    <scope>NUCLEOTIDE SEQUENCE [LARGE SCALE GENOMIC DNA]</scope>
    <source>
        <strain evidence="3">98AG31 / pathotype 3-4-7</strain>
    </source>
</reference>
<dbReference type="HOGENOM" id="CLU_2292290_0_0_1"/>
<feature type="region of interest" description="Disordered" evidence="1">
    <location>
        <begin position="44"/>
        <end position="65"/>
    </location>
</feature>
<dbReference type="GeneID" id="18925678"/>
<feature type="compositionally biased region" description="Basic and acidic residues" evidence="1">
    <location>
        <begin position="50"/>
        <end position="65"/>
    </location>
</feature>
<dbReference type="KEGG" id="mlr:MELLADRAFT_115766"/>
<dbReference type="RefSeq" id="XP_007407263.1">
    <property type="nucleotide sequence ID" value="XM_007407201.1"/>
</dbReference>
<evidence type="ECO:0008006" key="4">
    <source>
        <dbReference type="Google" id="ProtNLM"/>
    </source>
</evidence>
<dbReference type="OrthoDB" id="2513915at2759"/>
<name>F4RDX0_MELLP</name>